<feature type="chain" id="PRO_5037415937" evidence="2">
    <location>
        <begin position="23"/>
        <end position="496"/>
    </location>
</feature>
<evidence type="ECO:0000256" key="2">
    <source>
        <dbReference type="SAM" id="SignalP"/>
    </source>
</evidence>
<organism evidence="3 4">
    <name type="scientific">Tectimicrobiota bacterium</name>
    <dbReference type="NCBI Taxonomy" id="2528274"/>
    <lineage>
        <taxon>Bacteria</taxon>
        <taxon>Pseudomonadati</taxon>
        <taxon>Nitrospinota/Tectimicrobiota group</taxon>
        <taxon>Candidatus Tectimicrobiota</taxon>
    </lineage>
</organism>
<evidence type="ECO:0000313" key="4">
    <source>
        <dbReference type="Proteomes" id="UP000741360"/>
    </source>
</evidence>
<dbReference type="PANTHER" id="PTHR35340:SF5">
    <property type="entry name" value="ASST-DOMAIN-CONTAINING PROTEIN"/>
    <property type="match status" value="1"/>
</dbReference>
<feature type="region of interest" description="Disordered" evidence="1">
    <location>
        <begin position="447"/>
        <end position="496"/>
    </location>
</feature>
<evidence type="ECO:0000256" key="1">
    <source>
        <dbReference type="SAM" id="MobiDB-lite"/>
    </source>
</evidence>
<gene>
    <name evidence="3" type="ORF">HYY65_05985</name>
</gene>
<name>A0A932GPA5_UNCTE</name>
<dbReference type="Proteomes" id="UP000741360">
    <property type="component" value="Unassembled WGS sequence"/>
</dbReference>
<evidence type="ECO:0000313" key="3">
    <source>
        <dbReference type="EMBL" id="MBI3014599.1"/>
    </source>
</evidence>
<dbReference type="PANTHER" id="PTHR35340">
    <property type="entry name" value="PQQ ENZYME REPEAT PROTEIN-RELATED"/>
    <property type="match status" value="1"/>
</dbReference>
<dbReference type="InterPro" id="IPR011047">
    <property type="entry name" value="Quinoprotein_ADH-like_sf"/>
</dbReference>
<dbReference type="GO" id="GO:0004062">
    <property type="term" value="F:aryl sulfotransferase activity"/>
    <property type="evidence" value="ECO:0007669"/>
    <property type="project" value="InterPro"/>
</dbReference>
<dbReference type="InterPro" id="IPR053143">
    <property type="entry name" value="Arylsulfate_ST"/>
</dbReference>
<protein>
    <submittedName>
        <fullName evidence="3">Aryl-sulfate sulfotransferase</fullName>
    </submittedName>
</protein>
<dbReference type="Pfam" id="PF05935">
    <property type="entry name" value="Arylsulfotrans"/>
    <property type="match status" value="1"/>
</dbReference>
<feature type="signal peptide" evidence="2">
    <location>
        <begin position="1"/>
        <end position="22"/>
    </location>
</feature>
<dbReference type="AlphaFoldDB" id="A0A932GPA5"/>
<sequence length="496" mass="55890">MKKLFLILAISSLALIPATLLAFPTVYPTGTTIYKPEKCWNGYTVLQNAGIKWTEGREGGTVLIDMNGNVLSEWPNIHFFPAKILPGGHIMGYMGSDGPGHESSKKLVQMDWNGNVVWQFEMAGQEHDFQREGNPVGYYAPGMEPKVDRGNTLTLVYRKNIKKPQISPQPLTDTAFLEVTWDGRVVWEWLQSDHFEEMEFSEEARNAMSRSPSGGDWAHINNMNVLGPNTWYDMGDQRFHPDNIIYDARVLNIIAIIDKKTGKLVWKVGPDYTATPALRKLGQIIGPHQAHMIPRGLPGEGNILVFDNGGFAGYGNPNPGSPTGMYNALRDYSRVIEFDPVTMEIVWEYSMRAAGHLPRIEGHKFYSPYMSGAQRLPNGNTLITEAASGRVFEVTPEREIVWEFVSPFFYPGNQGIGGDPTRQYPPINHLYRAYRVPYGWVPQVKKPKETSVIPPPNSELRVPQSAPATSVKPAETQRPARKEEREEEQYPQPLRY</sequence>
<keyword evidence="2" id="KW-0732">Signal</keyword>
<dbReference type="InterPro" id="IPR010262">
    <property type="entry name" value="Arylsulfotransferase_bact"/>
</dbReference>
<dbReference type="EMBL" id="JACPSX010000106">
    <property type="protein sequence ID" value="MBI3014599.1"/>
    <property type="molecule type" value="Genomic_DNA"/>
</dbReference>
<reference evidence="3" key="1">
    <citation type="submission" date="2020-07" db="EMBL/GenBank/DDBJ databases">
        <title>Huge and variable diversity of episymbiotic CPR bacteria and DPANN archaea in groundwater ecosystems.</title>
        <authorList>
            <person name="He C.Y."/>
            <person name="Keren R."/>
            <person name="Whittaker M."/>
            <person name="Farag I.F."/>
            <person name="Doudna J."/>
            <person name="Cate J.H.D."/>
            <person name="Banfield J.F."/>
        </authorList>
    </citation>
    <scope>NUCLEOTIDE SEQUENCE</scope>
    <source>
        <strain evidence="3">NC_groundwater_717_Ag_S-0.2um_59_8</strain>
    </source>
</reference>
<accession>A0A932GPA5</accession>
<proteinExistence type="predicted"/>
<dbReference type="SUPFAM" id="SSF50998">
    <property type="entry name" value="Quinoprotein alcohol dehydrogenase-like"/>
    <property type="match status" value="1"/>
</dbReference>
<comment type="caution">
    <text evidence="3">The sequence shown here is derived from an EMBL/GenBank/DDBJ whole genome shotgun (WGS) entry which is preliminary data.</text>
</comment>